<dbReference type="EMBL" id="CP003803">
    <property type="protein sequence ID" value="AGF46620.1"/>
    <property type="molecule type" value="Genomic_DNA"/>
</dbReference>
<dbReference type="PROSITE" id="PS01050">
    <property type="entry name" value="YJEF_C_2"/>
    <property type="match status" value="1"/>
</dbReference>
<dbReference type="NCBIfam" id="TIGR00196">
    <property type="entry name" value="yjeF_cterm"/>
    <property type="match status" value="1"/>
</dbReference>
<dbReference type="EC" id="4.2.1.136" evidence="6"/>
<feature type="binding site" evidence="6">
    <location>
        <position position="221"/>
    </location>
    <ligand>
        <name>AMP</name>
        <dbReference type="ChEBI" id="CHEBI:456215"/>
    </ligand>
</feature>
<evidence type="ECO:0000256" key="3">
    <source>
        <dbReference type="ARBA" id="ARBA00022857"/>
    </source>
</evidence>
<comment type="function">
    <text evidence="6">Catalyzes the dehydration of the S-form of NAD(P)HX at the expense of ADP, which is converted to AMP. Together with NAD(P)HX epimerase, which catalyzes the epimerization of the S- and R-forms, the enzyme allows the repair of both epimers of NAD(P)HX, a damaged form of NAD(P)H that is a result of enzymatic or heat-dependent hydration.</text>
</comment>
<dbReference type="PATRIC" id="fig|1208919.3.peg.57"/>
<dbReference type="Gene3D" id="3.40.1190.20">
    <property type="match status" value="1"/>
</dbReference>
<dbReference type="SUPFAM" id="SSF53613">
    <property type="entry name" value="Ribokinase-like"/>
    <property type="match status" value="1"/>
</dbReference>
<reference evidence="8 9" key="1">
    <citation type="journal article" date="2013" name="Genome Biol. Evol.">
        <title>Genome evolution and phylogenomic analysis of candidatus kinetoplastibacterium, the betaproteobacterial endosymbionts of strigomonas and angomonas.</title>
        <authorList>
            <person name="Alves J.M."/>
            <person name="Serrano M.G."/>
            <person name="Maia da Silva F."/>
            <person name="Voegtly L.J."/>
            <person name="Matveyev A.V."/>
            <person name="Teixeira M.M."/>
            <person name="Camargo E.P."/>
            <person name="Buck G.A."/>
        </authorList>
    </citation>
    <scope>NUCLEOTIDE SEQUENCE [LARGE SCALE GENOMIC DNA]</scope>
    <source>
        <strain evidence="8 9">TCC079E</strain>
    </source>
</reference>
<protein>
    <recommendedName>
        <fullName evidence="6">ADP-dependent (S)-NAD(P)H-hydrate dehydratase</fullName>
        <ecNumber evidence="6">4.2.1.136</ecNumber>
    </recommendedName>
    <alternativeName>
        <fullName evidence="6">ADP-dependent NAD(P)HX dehydratase</fullName>
    </alternativeName>
</protein>
<dbReference type="HOGENOM" id="CLU_024853_2_5_4"/>
<keyword evidence="8" id="KW-0418">Kinase</keyword>
<evidence type="ECO:0000313" key="8">
    <source>
        <dbReference type="EMBL" id="AGF46620.1"/>
    </source>
</evidence>
<dbReference type="eggNOG" id="COG0063">
    <property type="taxonomic scope" value="Bacteria"/>
</dbReference>
<proteinExistence type="inferred from homology"/>
<dbReference type="KEGG" id="kde:CDSE_0271"/>
<comment type="catalytic activity">
    <reaction evidence="6">
        <text>(6S)-NADPHX + ADP = AMP + phosphate + NADPH + H(+)</text>
        <dbReference type="Rhea" id="RHEA:32235"/>
        <dbReference type="ChEBI" id="CHEBI:15378"/>
        <dbReference type="ChEBI" id="CHEBI:43474"/>
        <dbReference type="ChEBI" id="CHEBI:57783"/>
        <dbReference type="ChEBI" id="CHEBI:64076"/>
        <dbReference type="ChEBI" id="CHEBI:456215"/>
        <dbReference type="ChEBI" id="CHEBI:456216"/>
        <dbReference type="EC" id="4.2.1.136"/>
    </reaction>
</comment>
<dbReference type="HAMAP" id="MF_01965">
    <property type="entry name" value="NADHX_dehydratase"/>
    <property type="match status" value="1"/>
</dbReference>
<feature type="binding site" evidence="6">
    <location>
        <position position="155"/>
    </location>
    <ligand>
        <name>(6S)-NADPHX</name>
        <dbReference type="ChEBI" id="CHEBI:64076"/>
    </ligand>
</feature>
<evidence type="ECO:0000256" key="6">
    <source>
        <dbReference type="HAMAP-Rule" id="MF_01965"/>
    </source>
</evidence>
<evidence type="ECO:0000256" key="5">
    <source>
        <dbReference type="ARBA" id="ARBA00023239"/>
    </source>
</evidence>
<dbReference type="GO" id="GO:0052856">
    <property type="term" value="F:NAD(P)HX epimerase activity"/>
    <property type="evidence" value="ECO:0007669"/>
    <property type="project" value="TreeGrafter"/>
</dbReference>
<dbReference type="Pfam" id="PF01256">
    <property type="entry name" value="Carb_kinase"/>
    <property type="match status" value="1"/>
</dbReference>
<dbReference type="Proteomes" id="UP000011547">
    <property type="component" value="Chromosome"/>
</dbReference>
<dbReference type="GO" id="GO:0005524">
    <property type="term" value="F:ATP binding"/>
    <property type="evidence" value="ECO:0007669"/>
    <property type="project" value="UniProtKB-KW"/>
</dbReference>
<dbReference type="GO" id="GO:0016301">
    <property type="term" value="F:kinase activity"/>
    <property type="evidence" value="ECO:0007669"/>
    <property type="project" value="UniProtKB-KW"/>
</dbReference>
<keyword evidence="8" id="KW-0808">Transferase</keyword>
<dbReference type="InterPro" id="IPR029056">
    <property type="entry name" value="Ribokinase-like"/>
</dbReference>
<dbReference type="CDD" id="cd01171">
    <property type="entry name" value="YXKO-related"/>
    <property type="match status" value="1"/>
</dbReference>
<feature type="binding site" evidence="6">
    <location>
        <position position="222"/>
    </location>
    <ligand>
        <name>(6S)-NADPHX</name>
        <dbReference type="ChEBI" id="CHEBI:64076"/>
    </ligand>
</feature>
<dbReference type="OrthoDB" id="9806925at2"/>
<dbReference type="AlphaFoldDB" id="M1M2U8"/>
<comment type="catalytic activity">
    <reaction evidence="6">
        <text>(6S)-NADHX + ADP = AMP + phosphate + NADH + H(+)</text>
        <dbReference type="Rhea" id="RHEA:32223"/>
        <dbReference type="ChEBI" id="CHEBI:15378"/>
        <dbReference type="ChEBI" id="CHEBI:43474"/>
        <dbReference type="ChEBI" id="CHEBI:57945"/>
        <dbReference type="ChEBI" id="CHEBI:64074"/>
        <dbReference type="ChEBI" id="CHEBI:456215"/>
        <dbReference type="ChEBI" id="CHEBI:456216"/>
        <dbReference type="EC" id="4.2.1.136"/>
    </reaction>
</comment>
<dbReference type="GO" id="GO:0052855">
    <property type="term" value="F:ADP-dependent NAD(P)H-hydrate dehydratase activity"/>
    <property type="evidence" value="ECO:0007669"/>
    <property type="project" value="UniProtKB-UniRule"/>
</dbReference>
<evidence type="ECO:0000256" key="1">
    <source>
        <dbReference type="ARBA" id="ARBA00022741"/>
    </source>
</evidence>
<organism evidence="8 9">
    <name type="scientific">Candidatus Kinetoplastidibacterium desouzai TCC079E</name>
    <dbReference type="NCBI Taxonomy" id="1208919"/>
    <lineage>
        <taxon>Bacteria</taxon>
        <taxon>Pseudomonadati</taxon>
        <taxon>Pseudomonadota</taxon>
        <taxon>Betaproteobacteria</taxon>
        <taxon>Candidatus Kinetoplastidibacterium</taxon>
    </lineage>
</organism>
<feature type="domain" description="YjeF C-terminal" evidence="7">
    <location>
        <begin position="7"/>
        <end position="282"/>
    </location>
</feature>
<dbReference type="PANTHER" id="PTHR12592:SF0">
    <property type="entry name" value="ATP-DEPENDENT (S)-NAD(P)H-HYDRATE DEHYDRATASE"/>
    <property type="match status" value="1"/>
</dbReference>
<dbReference type="GO" id="GO:0046496">
    <property type="term" value="P:nicotinamide nucleotide metabolic process"/>
    <property type="evidence" value="ECO:0007669"/>
    <property type="project" value="UniProtKB-UniRule"/>
</dbReference>
<dbReference type="PROSITE" id="PS51383">
    <property type="entry name" value="YJEF_C_3"/>
    <property type="match status" value="1"/>
</dbReference>
<comment type="cofactor">
    <cofactor evidence="6">
        <name>Mg(2+)</name>
        <dbReference type="ChEBI" id="CHEBI:18420"/>
    </cofactor>
</comment>
<evidence type="ECO:0000259" key="7">
    <source>
        <dbReference type="PROSITE" id="PS51383"/>
    </source>
</evidence>
<name>M1M2U8_9PROT</name>
<dbReference type="PANTHER" id="PTHR12592">
    <property type="entry name" value="ATP-DEPENDENT (S)-NAD(P)H-HYDRATE DEHYDRATASE FAMILY MEMBER"/>
    <property type="match status" value="1"/>
</dbReference>
<evidence type="ECO:0000256" key="4">
    <source>
        <dbReference type="ARBA" id="ARBA00023027"/>
    </source>
</evidence>
<keyword evidence="4 6" id="KW-0520">NAD</keyword>
<feature type="binding site" evidence="6">
    <location>
        <begin position="192"/>
        <end position="196"/>
    </location>
    <ligand>
        <name>AMP</name>
        <dbReference type="ChEBI" id="CHEBI:456215"/>
    </ligand>
</feature>
<evidence type="ECO:0000256" key="2">
    <source>
        <dbReference type="ARBA" id="ARBA00022840"/>
    </source>
</evidence>
<gene>
    <name evidence="6" type="primary">nnrD</name>
    <name evidence="8" type="ORF">CDSE_0271</name>
</gene>
<dbReference type="InterPro" id="IPR017953">
    <property type="entry name" value="Carbohydrate_kinase_pred_CS"/>
</dbReference>
<comment type="caution">
    <text evidence="6">Lacks conserved residue(s) required for the propagation of feature annotation.</text>
</comment>
<comment type="similarity">
    <text evidence="6">Belongs to the NnrD/CARKD family.</text>
</comment>
<dbReference type="GO" id="GO:0110051">
    <property type="term" value="P:metabolite repair"/>
    <property type="evidence" value="ECO:0007669"/>
    <property type="project" value="TreeGrafter"/>
</dbReference>
<keyword evidence="9" id="KW-1185">Reference proteome</keyword>
<comment type="subunit">
    <text evidence="6">Homotetramer.</text>
</comment>
<accession>M1M2U8</accession>
<keyword evidence="2 6" id="KW-0067">ATP-binding</keyword>
<evidence type="ECO:0000313" key="9">
    <source>
        <dbReference type="Proteomes" id="UP000011547"/>
    </source>
</evidence>
<keyword evidence="5 6" id="KW-0456">Lyase</keyword>
<keyword evidence="3 6" id="KW-0521">NADP</keyword>
<dbReference type="RefSeq" id="WP_015396031.1">
    <property type="nucleotide sequence ID" value="NC_020294.1"/>
</dbReference>
<dbReference type="InterPro" id="IPR000631">
    <property type="entry name" value="CARKD"/>
</dbReference>
<sequence>MITNDIEIRNLTELLKKRNLNTHKGDYGTIGIIGGSNGMEGSLLLAARAAIKIGAGKVLVGFTQNTTPFNIDFMQPELMLRTAYNLLKVDDITRIHTWVIGCGMGKNHQSINILNKAINKINNQFIVLDADALNIIAQNNLNLQESTNTLIITPHPKEAARLLKCTTLEIQSNRIQAAIELTKKYNSWTILKGYRTIVCSPENKILVSKNGNPGLASAGTGDVLAGMIGSLLTQSISIEQALPGAVWLHGAAAEYLANNNNGPIGMTASELPEAARKIRNQLCYN</sequence>
<feature type="binding site" evidence="6">
    <location>
        <position position="103"/>
    </location>
    <ligand>
        <name>(6S)-NADPHX</name>
        <dbReference type="ChEBI" id="CHEBI:64076"/>
    </ligand>
</feature>
<keyword evidence="1 6" id="KW-0547">Nucleotide-binding</keyword>